<proteinExistence type="predicted"/>
<evidence type="ECO:0000256" key="3">
    <source>
        <dbReference type="ARBA" id="ARBA00022801"/>
    </source>
</evidence>
<dbReference type="PROSITE" id="PS51194">
    <property type="entry name" value="HELICASE_CTER"/>
    <property type="match status" value="1"/>
</dbReference>
<dbReference type="InterPro" id="IPR001650">
    <property type="entry name" value="Helicase_C-like"/>
</dbReference>
<dbReference type="InterPro" id="IPR033454">
    <property type="entry name" value="RecG_wedge"/>
</dbReference>
<keyword evidence="7" id="KW-0234">DNA repair</keyword>
<keyword evidence="5" id="KW-0067">ATP-binding</keyword>
<dbReference type="AlphaFoldDB" id="A0A2M8KS06"/>
<accession>A0A2M8KS06</accession>
<evidence type="ECO:0000256" key="1">
    <source>
        <dbReference type="ARBA" id="ARBA00022741"/>
    </source>
</evidence>
<evidence type="ECO:0000256" key="6">
    <source>
        <dbReference type="ARBA" id="ARBA00023125"/>
    </source>
</evidence>
<dbReference type="SMART" id="SM00490">
    <property type="entry name" value="HELICc"/>
    <property type="match status" value="1"/>
</dbReference>
<dbReference type="Gene3D" id="3.40.50.300">
    <property type="entry name" value="P-loop containing nucleotide triphosphate hydrolases"/>
    <property type="match status" value="2"/>
</dbReference>
<dbReference type="GO" id="GO:0016787">
    <property type="term" value="F:hydrolase activity"/>
    <property type="evidence" value="ECO:0007669"/>
    <property type="project" value="UniProtKB-KW"/>
</dbReference>
<dbReference type="GO" id="GO:0003677">
    <property type="term" value="F:DNA binding"/>
    <property type="evidence" value="ECO:0007669"/>
    <property type="project" value="UniProtKB-KW"/>
</dbReference>
<keyword evidence="3" id="KW-0378">Hydrolase</keyword>
<dbReference type="GO" id="GO:0003678">
    <property type="term" value="F:DNA helicase activity"/>
    <property type="evidence" value="ECO:0007669"/>
    <property type="project" value="TreeGrafter"/>
</dbReference>
<gene>
    <name evidence="10" type="ORF">COU88_03575</name>
</gene>
<dbReference type="InterPro" id="IPR014001">
    <property type="entry name" value="Helicase_ATP-bd"/>
</dbReference>
<feature type="domain" description="Helicase ATP-binding" evidence="8">
    <location>
        <begin position="275"/>
        <end position="440"/>
    </location>
</feature>
<sequence>MLDLHSNLLELAGIGPSTAIKLATKNINTIGDLLLFFPIRYKDFSQVSTIASLQPGDDVTIRGNVQSCLSMRTKKRNLTMQRVLIEDDTKSITALFFNQPYICSTFLKGLDFYFSGTVDRFTNSLVFKVAEYARAQETGSIHTSTLVPYYSAVDKMSVRFIRSLIQKTLKLIPKSFFTETLPEWIVHKNSLPTLLDTIHTLHHPNSIKSLAKSRYRLVYEELFQLLLTNVRISKKRRDSFSYSISIAKYRELFEKTLPFELTKDQSQVIDEITNDMSKPNPMSRLIIGDVGCGKTVVAACSAFAAAKYGFKTVFLVPTSVLAKQHFETLTQNFITQDIEIGLLTASEQKTSKNGTITDGVQESAQVLIATHAFFHTNLNFKNVALVIVDEQHKFGTKQRELLLERTKDLKHIPHMISLSATPIPRTLALTLYGSVDCSYIHTMPKTKASVVTKFVEQVNREKAYVWIYDKIKNNKEQVFVVCPLIEESDNPRMSVEKVFESLKIRFPDLIIDYLHGRLKHKERILHAFKEHAIDILVSTTVIEVGIDIPNATIMMIESAQQFGLAQLHQLRGRVGRAEKKGYCFLFTDDGDT</sequence>
<dbReference type="Pfam" id="PF17191">
    <property type="entry name" value="RecG_wedge"/>
    <property type="match status" value="1"/>
</dbReference>
<dbReference type="PANTHER" id="PTHR47964">
    <property type="entry name" value="ATP-DEPENDENT DNA HELICASE HOMOLOG RECG, CHLOROPLASTIC"/>
    <property type="match status" value="1"/>
</dbReference>
<protein>
    <submittedName>
        <fullName evidence="10">Uncharacterized protein</fullName>
    </submittedName>
</protein>
<dbReference type="Proteomes" id="UP000229554">
    <property type="component" value="Unassembled WGS sequence"/>
</dbReference>
<dbReference type="Gene3D" id="2.40.50.140">
    <property type="entry name" value="Nucleic acid-binding proteins"/>
    <property type="match status" value="1"/>
</dbReference>
<keyword evidence="6" id="KW-0238">DNA-binding</keyword>
<dbReference type="SMART" id="SM00487">
    <property type="entry name" value="DEXDc"/>
    <property type="match status" value="1"/>
</dbReference>
<evidence type="ECO:0000256" key="5">
    <source>
        <dbReference type="ARBA" id="ARBA00022840"/>
    </source>
</evidence>
<dbReference type="InterPro" id="IPR027417">
    <property type="entry name" value="P-loop_NTPase"/>
</dbReference>
<dbReference type="InterPro" id="IPR012340">
    <property type="entry name" value="NA-bd_OB-fold"/>
</dbReference>
<comment type="caution">
    <text evidence="10">The sequence shown here is derived from an EMBL/GenBank/DDBJ whole genome shotgun (WGS) entry which is preliminary data.</text>
</comment>
<name>A0A2M8KS06_9BACT</name>
<reference evidence="11" key="1">
    <citation type="submission" date="2017-09" db="EMBL/GenBank/DDBJ databases">
        <title>Depth-based differentiation of microbial function through sediment-hosted aquifers and enrichment of novel symbionts in the deep terrestrial subsurface.</title>
        <authorList>
            <person name="Probst A.J."/>
            <person name="Ladd B."/>
            <person name="Jarett J.K."/>
            <person name="Geller-Mcgrath D.E."/>
            <person name="Sieber C.M.K."/>
            <person name="Emerson J.B."/>
            <person name="Anantharaman K."/>
            <person name="Thomas B.C."/>
            <person name="Malmstrom R."/>
            <person name="Stieglmeier M."/>
            <person name="Klingl A."/>
            <person name="Woyke T."/>
            <person name="Ryan C.M."/>
            <person name="Banfield J.F."/>
        </authorList>
    </citation>
    <scope>NUCLEOTIDE SEQUENCE [LARGE SCALE GENOMIC DNA]</scope>
</reference>
<dbReference type="Pfam" id="PF00271">
    <property type="entry name" value="Helicase_C"/>
    <property type="match status" value="1"/>
</dbReference>
<dbReference type="Pfam" id="PF00270">
    <property type="entry name" value="DEAD"/>
    <property type="match status" value="1"/>
</dbReference>
<evidence type="ECO:0000313" key="10">
    <source>
        <dbReference type="EMBL" id="PJE62695.1"/>
    </source>
</evidence>
<dbReference type="GO" id="GO:0006281">
    <property type="term" value="P:DNA repair"/>
    <property type="evidence" value="ECO:0007669"/>
    <property type="project" value="UniProtKB-KW"/>
</dbReference>
<dbReference type="SUPFAM" id="SSF50249">
    <property type="entry name" value="Nucleic acid-binding proteins"/>
    <property type="match status" value="1"/>
</dbReference>
<evidence type="ECO:0000256" key="4">
    <source>
        <dbReference type="ARBA" id="ARBA00022806"/>
    </source>
</evidence>
<dbReference type="PROSITE" id="PS51192">
    <property type="entry name" value="HELICASE_ATP_BIND_1"/>
    <property type="match status" value="1"/>
</dbReference>
<evidence type="ECO:0000259" key="8">
    <source>
        <dbReference type="PROSITE" id="PS51192"/>
    </source>
</evidence>
<evidence type="ECO:0000256" key="7">
    <source>
        <dbReference type="ARBA" id="ARBA00023204"/>
    </source>
</evidence>
<evidence type="ECO:0000259" key="9">
    <source>
        <dbReference type="PROSITE" id="PS51194"/>
    </source>
</evidence>
<evidence type="ECO:0000313" key="11">
    <source>
        <dbReference type="Proteomes" id="UP000229554"/>
    </source>
</evidence>
<dbReference type="InterPro" id="IPR047112">
    <property type="entry name" value="RecG/Mfd"/>
</dbReference>
<dbReference type="SUPFAM" id="SSF52540">
    <property type="entry name" value="P-loop containing nucleoside triphosphate hydrolases"/>
    <property type="match status" value="2"/>
</dbReference>
<organism evidence="10 11">
    <name type="scientific">Candidatus Roizmanbacteria bacterium CG10_big_fil_rev_8_21_14_0_10_39_6</name>
    <dbReference type="NCBI Taxonomy" id="1974853"/>
    <lineage>
        <taxon>Bacteria</taxon>
        <taxon>Candidatus Roizmaniibacteriota</taxon>
    </lineage>
</organism>
<dbReference type="EMBL" id="PFED01000143">
    <property type="protein sequence ID" value="PJE62695.1"/>
    <property type="molecule type" value="Genomic_DNA"/>
</dbReference>
<dbReference type="PANTHER" id="PTHR47964:SF1">
    <property type="entry name" value="ATP-DEPENDENT DNA HELICASE HOMOLOG RECG, CHLOROPLASTIC"/>
    <property type="match status" value="1"/>
</dbReference>
<keyword evidence="4" id="KW-0347">Helicase</keyword>
<feature type="domain" description="Helicase C-terminal" evidence="9">
    <location>
        <begin position="463"/>
        <end position="592"/>
    </location>
</feature>
<feature type="non-terminal residue" evidence="10">
    <location>
        <position position="592"/>
    </location>
</feature>
<keyword evidence="2" id="KW-0227">DNA damage</keyword>
<dbReference type="InterPro" id="IPR011545">
    <property type="entry name" value="DEAD/DEAH_box_helicase_dom"/>
</dbReference>
<keyword evidence="1" id="KW-0547">Nucleotide-binding</keyword>
<evidence type="ECO:0000256" key="2">
    <source>
        <dbReference type="ARBA" id="ARBA00022763"/>
    </source>
</evidence>
<dbReference type="GO" id="GO:0005524">
    <property type="term" value="F:ATP binding"/>
    <property type="evidence" value="ECO:0007669"/>
    <property type="project" value="UniProtKB-KW"/>
</dbReference>